<keyword evidence="3" id="KW-1185">Reference proteome</keyword>
<feature type="domain" description="WGR" evidence="1">
    <location>
        <begin position="1"/>
        <end position="68"/>
    </location>
</feature>
<dbReference type="SUPFAM" id="SSF142921">
    <property type="entry name" value="WGR domain-like"/>
    <property type="match status" value="1"/>
</dbReference>
<protein>
    <submittedName>
        <fullName evidence="2">WGR domain-containing protein</fullName>
    </submittedName>
</protein>
<dbReference type="Gene3D" id="2.20.140.10">
    <property type="entry name" value="WGR domain"/>
    <property type="match status" value="1"/>
</dbReference>
<dbReference type="Pfam" id="PF05406">
    <property type="entry name" value="WGR"/>
    <property type="match status" value="1"/>
</dbReference>
<dbReference type="RefSeq" id="WP_339404570.1">
    <property type="nucleotide sequence ID" value="NZ_JBBGAZ010000013.1"/>
</dbReference>
<comment type="caution">
    <text evidence="2">The sequence shown here is derived from an EMBL/GenBank/DDBJ whole genome shotgun (WGS) entry which is preliminary data.</text>
</comment>
<evidence type="ECO:0000313" key="3">
    <source>
        <dbReference type="Proteomes" id="UP001368270"/>
    </source>
</evidence>
<organism evidence="2 3">
    <name type="scientific">Cognatishimia coralii</name>
    <dbReference type="NCBI Taxonomy" id="3083254"/>
    <lineage>
        <taxon>Bacteria</taxon>
        <taxon>Pseudomonadati</taxon>
        <taxon>Pseudomonadota</taxon>
        <taxon>Alphaproteobacteria</taxon>
        <taxon>Rhodobacterales</taxon>
        <taxon>Paracoccaceae</taxon>
        <taxon>Cognatishimia</taxon>
    </lineage>
</organism>
<proteinExistence type="predicted"/>
<evidence type="ECO:0000313" key="2">
    <source>
        <dbReference type="EMBL" id="MEJ5219904.1"/>
    </source>
</evidence>
<evidence type="ECO:0000259" key="1">
    <source>
        <dbReference type="PROSITE" id="PS51977"/>
    </source>
</evidence>
<sequence>MNRFYCVQLTRSLFGEIGVERQWGRRGTFGRRRLDWYGNEREAKSALSDLVKAKMSRGYMLRTGGAVR</sequence>
<gene>
    <name evidence="2" type="ORF">WG622_16735</name>
</gene>
<dbReference type="SMART" id="SM00773">
    <property type="entry name" value="WGR"/>
    <property type="match status" value="1"/>
</dbReference>
<name>A0ABU8QKF4_9RHOB</name>
<dbReference type="InterPro" id="IPR049809">
    <property type="entry name" value="YehF/YfeS-like_WGR"/>
</dbReference>
<dbReference type="Proteomes" id="UP001368270">
    <property type="component" value="Unassembled WGS sequence"/>
</dbReference>
<dbReference type="CDD" id="cd07996">
    <property type="entry name" value="WGR_MMR_like"/>
    <property type="match status" value="1"/>
</dbReference>
<dbReference type="PROSITE" id="PS51977">
    <property type="entry name" value="WGR"/>
    <property type="match status" value="1"/>
</dbReference>
<accession>A0ABU8QKF4</accession>
<dbReference type="EMBL" id="JBBGAZ010000013">
    <property type="protein sequence ID" value="MEJ5219904.1"/>
    <property type="molecule type" value="Genomic_DNA"/>
</dbReference>
<dbReference type="InterPro" id="IPR008893">
    <property type="entry name" value="WGR_domain"/>
</dbReference>
<reference evidence="2 3" key="1">
    <citation type="submission" date="2024-03" db="EMBL/GenBank/DDBJ databases">
        <title>Cognatishimia coralii sp. nov., a marine bacterium isolated from coral surrounding seawater.</title>
        <authorList>
            <person name="Liu X."/>
            <person name="Liu S."/>
            <person name="Sun H."/>
            <person name="Zhang Y."/>
        </authorList>
    </citation>
    <scope>NUCLEOTIDE SEQUENCE [LARGE SCALE GENOMIC DNA]</scope>
    <source>
        <strain evidence="2 3">D5M38</strain>
    </source>
</reference>
<dbReference type="InterPro" id="IPR036930">
    <property type="entry name" value="WGR_dom_sf"/>
</dbReference>